<proteinExistence type="predicted"/>
<accession>A0ABY6BER4</accession>
<reference evidence="3" key="1">
    <citation type="submission" date="2022-09" db="EMBL/GenBank/DDBJ databases">
        <title>Tahibacter sp. nov., isolated from a fresh water.</title>
        <authorList>
            <person name="Baek J.H."/>
            <person name="Lee J.K."/>
            <person name="Kim J.M."/>
            <person name="Jeon C.O."/>
        </authorList>
    </citation>
    <scope>NUCLEOTIDE SEQUENCE</scope>
    <source>
        <strain evidence="3">W38</strain>
    </source>
</reference>
<feature type="domain" description="BON" evidence="2">
    <location>
        <begin position="207"/>
        <end position="276"/>
    </location>
</feature>
<dbReference type="EMBL" id="CP104694">
    <property type="protein sequence ID" value="UXI68295.1"/>
    <property type="molecule type" value="Genomic_DNA"/>
</dbReference>
<evidence type="ECO:0000313" key="3">
    <source>
        <dbReference type="EMBL" id="UXI68295.1"/>
    </source>
</evidence>
<name>A0ABY6BER4_9GAMM</name>
<keyword evidence="4" id="KW-1185">Reference proteome</keyword>
<gene>
    <name evidence="3" type="ORF">N4264_01205</name>
</gene>
<dbReference type="PROSITE" id="PS51257">
    <property type="entry name" value="PROKAR_LIPOPROTEIN"/>
    <property type="match status" value="1"/>
</dbReference>
<dbReference type="RefSeq" id="WP_261695255.1">
    <property type="nucleotide sequence ID" value="NZ_CP104694.1"/>
</dbReference>
<protein>
    <submittedName>
        <fullName evidence="3">BON domain-containing protein</fullName>
    </submittedName>
</protein>
<dbReference type="PANTHER" id="PTHR34606">
    <property type="entry name" value="BON DOMAIN-CONTAINING PROTEIN"/>
    <property type="match status" value="1"/>
</dbReference>
<organism evidence="3 4">
    <name type="scientific">Tahibacter amnicola</name>
    <dbReference type="NCBI Taxonomy" id="2976241"/>
    <lineage>
        <taxon>Bacteria</taxon>
        <taxon>Pseudomonadati</taxon>
        <taxon>Pseudomonadota</taxon>
        <taxon>Gammaproteobacteria</taxon>
        <taxon>Lysobacterales</taxon>
        <taxon>Rhodanobacteraceae</taxon>
        <taxon>Tahibacter</taxon>
    </lineage>
</organism>
<evidence type="ECO:0000313" key="4">
    <source>
        <dbReference type="Proteomes" id="UP001064632"/>
    </source>
</evidence>
<feature type="domain" description="BON" evidence="2">
    <location>
        <begin position="124"/>
        <end position="192"/>
    </location>
</feature>
<dbReference type="InterPro" id="IPR007055">
    <property type="entry name" value="BON_dom"/>
</dbReference>
<feature type="signal peptide" evidence="1">
    <location>
        <begin position="1"/>
        <end position="24"/>
    </location>
</feature>
<keyword evidence="1" id="KW-0732">Signal</keyword>
<dbReference type="InterPro" id="IPR014004">
    <property type="entry name" value="Transpt-assoc_nodulatn_dom_bac"/>
</dbReference>
<dbReference type="InterPro" id="IPR051686">
    <property type="entry name" value="Lipoprotein_DolP"/>
</dbReference>
<dbReference type="Gene3D" id="3.30.1340.30">
    <property type="match status" value="3"/>
</dbReference>
<evidence type="ECO:0000256" key="1">
    <source>
        <dbReference type="SAM" id="SignalP"/>
    </source>
</evidence>
<sequence>MRRHILTLATAVALACGLVAPTQANQEKGKSVEQTLSDANKEGRIWASFALNRHLDAFDFDIDVNGDTATLGGTVTEPIDKELAEQVALSVSGVKDVVNNIKVDASYQPKPRTHSERSVAQMTEDATITARVKSKLLWSEHTEGMAIDVDTKNNVVTLNGKVDTNASKDLAERYAANTSGVRKVVNALVVGGEAVARKEPASDQPLSDAWITTKVRSSLLFSRPLMDDDIDVNTSNGVVTLTGAVEGAKERSLAIEIADNIRGTKRVDASHLSTRR</sequence>
<dbReference type="Proteomes" id="UP001064632">
    <property type="component" value="Chromosome"/>
</dbReference>
<dbReference type="PROSITE" id="PS50914">
    <property type="entry name" value="BON"/>
    <property type="match status" value="3"/>
</dbReference>
<feature type="domain" description="BON" evidence="2">
    <location>
        <begin position="37"/>
        <end position="105"/>
    </location>
</feature>
<dbReference type="Pfam" id="PF04972">
    <property type="entry name" value="BON"/>
    <property type="match status" value="3"/>
</dbReference>
<feature type="chain" id="PRO_5046682932" evidence="1">
    <location>
        <begin position="25"/>
        <end position="276"/>
    </location>
</feature>
<dbReference type="PANTHER" id="PTHR34606:SF15">
    <property type="entry name" value="BON DOMAIN-CONTAINING PROTEIN"/>
    <property type="match status" value="1"/>
</dbReference>
<evidence type="ECO:0000259" key="2">
    <source>
        <dbReference type="PROSITE" id="PS50914"/>
    </source>
</evidence>
<dbReference type="SMART" id="SM00749">
    <property type="entry name" value="BON"/>
    <property type="match status" value="3"/>
</dbReference>